<evidence type="ECO:0000256" key="3">
    <source>
        <dbReference type="ARBA" id="ARBA00022723"/>
    </source>
</evidence>
<dbReference type="PANTHER" id="PTHR43687:SF6">
    <property type="entry name" value="L-ASPARTATE SEMIALDEHYDE SULFURTRANSFERASE IRON-SULFUR SUBUNIT"/>
    <property type="match status" value="1"/>
</dbReference>
<keyword evidence="7 8" id="KW-0411">Iron-sulfur</keyword>
<gene>
    <name evidence="8 10" type="primary">napF</name>
    <name evidence="10" type="ORF">EKK97_21550</name>
</gene>
<feature type="binding site" evidence="8">
    <location>
        <position position="37"/>
    </location>
    <ligand>
        <name>[4Fe-4S] cluster</name>
        <dbReference type="ChEBI" id="CHEBI:49883"/>
        <label>1</label>
    </ligand>
</feature>
<protein>
    <recommendedName>
        <fullName evidence="8">Ferredoxin-type protein NapF</fullName>
    </recommendedName>
</protein>
<evidence type="ECO:0000313" key="10">
    <source>
        <dbReference type="EMBL" id="QHC51670.1"/>
    </source>
</evidence>
<feature type="binding site" evidence="8">
    <location>
        <position position="75"/>
    </location>
    <ligand>
        <name>[4Fe-4S] cluster</name>
        <dbReference type="ChEBI" id="CHEBI:49883"/>
        <label>2</label>
    </ligand>
</feature>
<proteinExistence type="inferred from homology"/>
<dbReference type="InterPro" id="IPR017900">
    <property type="entry name" value="4Fe4S_Fe_S_CS"/>
</dbReference>
<dbReference type="InterPro" id="IPR017896">
    <property type="entry name" value="4Fe4S_Fe-S-bd"/>
</dbReference>
<keyword evidence="2 8" id="KW-0004">4Fe-4S</keyword>
<dbReference type="PROSITE" id="PS00198">
    <property type="entry name" value="4FE4S_FER_1"/>
    <property type="match status" value="2"/>
</dbReference>
<feature type="binding site" evidence="8">
    <location>
        <position position="145"/>
    </location>
    <ligand>
        <name>[4Fe-4S] cluster</name>
        <dbReference type="ChEBI" id="CHEBI:49883"/>
        <label>3</label>
    </ligand>
</feature>
<feature type="binding site" evidence="8">
    <location>
        <position position="79"/>
    </location>
    <ligand>
        <name>[4Fe-4S] cluster</name>
        <dbReference type="ChEBI" id="CHEBI:49883"/>
        <label>2</label>
    </ligand>
</feature>
<feature type="domain" description="4Fe-4S ferredoxin-type" evidence="9">
    <location>
        <begin position="58"/>
        <end position="89"/>
    </location>
</feature>
<evidence type="ECO:0000256" key="7">
    <source>
        <dbReference type="ARBA" id="ARBA00023014"/>
    </source>
</evidence>
<evidence type="ECO:0000256" key="6">
    <source>
        <dbReference type="ARBA" id="ARBA00023004"/>
    </source>
</evidence>
<feature type="binding site" evidence="8">
    <location>
        <position position="69"/>
    </location>
    <ligand>
        <name>[4Fe-4S] cluster</name>
        <dbReference type="ChEBI" id="CHEBI:49883"/>
        <label>2</label>
    </ligand>
</feature>
<organism evidence="10 11">
    <name type="scientific">Billgrantia tianxiuensis</name>
    <dbReference type="NCBI Taxonomy" id="2497861"/>
    <lineage>
        <taxon>Bacteria</taxon>
        <taxon>Pseudomonadati</taxon>
        <taxon>Pseudomonadota</taxon>
        <taxon>Gammaproteobacteria</taxon>
        <taxon>Oceanospirillales</taxon>
        <taxon>Halomonadaceae</taxon>
        <taxon>Billgrantia</taxon>
    </lineage>
</organism>
<evidence type="ECO:0000256" key="5">
    <source>
        <dbReference type="ARBA" id="ARBA00022982"/>
    </source>
</evidence>
<evidence type="ECO:0000256" key="1">
    <source>
        <dbReference type="ARBA" id="ARBA00022448"/>
    </source>
</evidence>
<dbReference type="PROSITE" id="PS51379">
    <property type="entry name" value="4FE4S_FER_2"/>
    <property type="match status" value="3"/>
</dbReference>
<comment type="cofactor">
    <cofactor evidence="8">
        <name>[4Fe-4S] cluster</name>
        <dbReference type="ChEBI" id="CHEBI:49883"/>
    </cofactor>
</comment>
<keyword evidence="11" id="KW-1185">Reference proteome</keyword>
<keyword evidence="3 8" id="KW-0479">Metal-binding</keyword>
<dbReference type="NCBIfam" id="TIGR00402">
    <property type="entry name" value="napF"/>
    <property type="match status" value="1"/>
</dbReference>
<dbReference type="CDD" id="cd10564">
    <property type="entry name" value="NapF_like"/>
    <property type="match status" value="1"/>
</dbReference>
<feature type="binding site" evidence="8">
    <location>
        <position position="72"/>
    </location>
    <ligand>
        <name>[4Fe-4S] cluster</name>
        <dbReference type="ChEBI" id="CHEBI:49883"/>
        <label>2</label>
    </ligand>
</feature>
<keyword evidence="6 8" id="KW-0408">Iron</keyword>
<feature type="binding site" evidence="8">
    <location>
        <position position="47"/>
    </location>
    <ligand>
        <name>[4Fe-4S] cluster</name>
        <dbReference type="ChEBI" id="CHEBI:49883"/>
        <label>1</label>
    </ligand>
</feature>
<comment type="subcellular location">
    <subcellularLocation>
        <location evidence="8">Cytoplasm</location>
    </subcellularLocation>
</comment>
<accession>A0A6I6SV42</accession>
<dbReference type="Proteomes" id="UP000464013">
    <property type="component" value="Chromosome"/>
</dbReference>
<dbReference type="OrthoDB" id="9808559at2"/>
<dbReference type="GO" id="GO:0046872">
    <property type="term" value="F:metal ion binding"/>
    <property type="evidence" value="ECO:0007669"/>
    <property type="project" value="UniProtKB-KW"/>
</dbReference>
<feature type="binding site" evidence="8">
    <location>
        <position position="142"/>
    </location>
    <ligand>
        <name>[4Fe-4S] cluster</name>
        <dbReference type="ChEBI" id="CHEBI:49883"/>
        <label>3</label>
    </ligand>
</feature>
<dbReference type="GO" id="GO:0051539">
    <property type="term" value="F:4 iron, 4 sulfur cluster binding"/>
    <property type="evidence" value="ECO:0007669"/>
    <property type="project" value="UniProtKB-UniRule"/>
</dbReference>
<dbReference type="InterPro" id="IPR050572">
    <property type="entry name" value="Fe-S_Ferredoxin"/>
</dbReference>
<feature type="domain" description="4Fe-4S ferredoxin-type" evidence="9">
    <location>
        <begin position="133"/>
        <end position="162"/>
    </location>
</feature>
<keyword evidence="1" id="KW-0813">Transport</keyword>
<evidence type="ECO:0000256" key="4">
    <source>
        <dbReference type="ARBA" id="ARBA00022737"/>
    </source>
</evidence>
<keyword evidence="5" id="KW-0249">Electron transport</keyword>
<feature type="binding site" evidence="8">
    <location>
        <position position="148"/>
    </location>
    <ligand>
        <name>[4Fe-4S] cluster</name>
        <dbReference type="ChEBI" id="CHEBI:49883"/>
        <label>3</label>
    </ligand>
</feature>
<evidence type="ECO:0000313" key="11">
    <source>
        <dbReference type="Proteomes" id="UP000464013"/>
    </source>
</evidence>
<dbReference type="InterPro" id="IPR004496">
    <property type="entry name" value="NapF"/>
</dbReference>
<sequence>MSAVDASRRALLKGRVRHEPAIRPPWAVPEPSFIEHCTRCGECLKACETQIIRQGDGGYPEVDFSRGECTFCRACAEACPEPAFSRNEHSPPWNLSARIVDGCLGEQGVYCKSCGEVCEVGAIRFSFNAFRVPEPDVDSEACNGCGACVALCPVQVVEVMPAIEATS</sequence>
<comment type="similarity">
    <text evidence="8">Belongs to the NapF family.</text>
</comment>
<name>A0A6I6SV42_9GAMM</name>
<dbReference type="Gene3D" id="3.30.70.20">
    <property type="match status" value="2"/>
</dbReference>
<feature type="domain" description="4Fe-4S ferredoxin-type" evidence="9">
    <location>
        <begin position="27"/>
        <end position="57"/>
    </location>
</feature>
<dbReference type="GO" id="GO:0005737">
    <property type="term" value="C:cytoplasm"/>
    <property type="evidence" value="ECO:0007669"/>
    <property type="project" value="UniProtKB-SubCell"/>
</dbReference>
<keyword evidence="4 8" id="KW-0677">Repeat</keyword>
<feature type="binding site" evidence="8">
    <location>
        <position position="43"/>
    </location>
    <ligand>
        <name>[4Fe-4S] cluster</name>
        <dbReference type="ChEBI" id="CHEBI:49883"/>
        <label>1</label>
    </ligand>
</feature>
<comment type="subunit">
    <text evidence="8">Interacts with the cytoplasmic NapA precursor.</text>
</comment>
<feature type="binding site" evidence="8">
    <location>
        <position position="152"/>
    </location>
    <ligand>
        <name>[4Fe-4S] cluster</name>
        <dbReference type="ChEBI" id="CHEBI:49883"/>
        <label>3</label>
    </ligand>
</feature>
<dbReference type="AlphaFoldDB" id="A0A6I6SV42"/>
<dbReference type="PANTHER" id="PTHR43687">
    <property type="entry name" value="ADENYLYLSULFATE REDUCTASE, BETA SUBUNIT"/>
    <property type="match status" value="1"/>
</dbReference>
<feature type="binding site" evidence="8">
    <location>
        <position position="40"/>
    </location>
    <ligand>
        <name>[4Fe-4S] cluster</name>
        <dbReference type="ChEBI" id="CHEBI:49883"/>
        <label>1</label>
    </ligand>
</feature>
<dbReference type="Pfam" id="PF12838">
    <property type="entry name" value="Fer4_7"/>
    <property type="match status" value="2"/>
</dbReference>
<dbReference type="KEGG" id="htx:EKK97_21550"/>
<dbReference type="HAMAP" id="MF_02201">
    <property type="entry name" value="NapF"/>
    <property type="match status" value="1"/>
</dbReference>
<dbReference type="EMBL" id="CP035042">
    <property type="protein sequence ID" value="QHC51670.1"/>
    <property type="molecule type" value="Genomic_DNA"/>
</dbReference>
<dbReference type="SUPFAM" id="SSF54862">
    <property type="entry name" value="4Fe-4S ferredoxins"/>
    <property type="match status" value="1"/>
</dbReference>
<comment type="function">
    <text evidence="8">Could be involved in the maturation of NapA, the catalytic subunit of the periplasmic nitrate reductase, before its export into the periplasm.</text>
</comment>
<evidence type="ECO:0000256" key="8">
    <source>
        <dbReference type="HAMAP-Rule" id="MF_02201"/>
    </source>
</evidence>
<evidence type="ECO:0000256" key="2">
    <source>
        <dbReference type="ARBA" id="ARBA00022485"/>
    </source>
</evidence>
<evidence type="ECO:0000259" key="9">
    <source>
        <dbReference type="PROSITE" id="PS51379"/>
    </source>
</evidence>
<keyword evidence="8" id="KW-0963">Cytoplasm</keyword>
<reference evidence="10 11" key="1">
    <citation type="submission" date="2019-01" db="EMBL/GenBank/DDBJ databases">
        <title>Complete genome of a denitifying bacterium Halomons sp. BC-M4-5.</title>
        <authorList>
            <person name="Wang L."/>
            <person name="Shao Z."/>
        </authorList>
    </citation>
    <scope>NUCLEOTIDE SEQUENCE [LARGE SCALE GENOMIC DNA]</scope>
    <source>
        <strain evidence="10 11">BC-M4-5</strain>
    </source>
</reference>
<dbReference type="RefSeq" id="WP_159555100.1">
    <property type="nucleotide sequence ID" value="NZ_CP035042.1"/>
</dbReference>